<dbReference type="PANTHER" id="PTHR31552">
    <property type="entry name" value="SERPENTINE RECEPTOR CLASS GAMMA"/>
    <property type="match status" value="1"/>
</dbReference>
<keyword evidence="1" id="KW-0812">Transmembrane</keyword>
<feature type="transmembrane region" description="Helical" evidence="1">
    <location>
        <begin position="144"/>
        <end position="173"/>
    </location>
</feature>
<dbReference type="InterPro" id="IPR019426">
    <property type="entry name" value="7TM_GPCR_serpentine_rcpt_Srv"/>
</dbReference>
<name>A0AAD4MVD0_9BILA</name>
<dbReference type="AlphaFoldDB" id="A0AAD4MVD0"/>
<organism evidence="2 3">
    <name type="scientific">Ditylenchus destructor</name>
    <dbReference type="NCBI Taxonomy" id="166010"/>
    <lineage>
        <taxon>Eukaryota</taxon>
        <taxon>Metazoa</taxon>
        <taxon>Ecdysozoa</taxon>
        <taxon>Nematoda</taxon>
        <taxon>Chromadorea</taxon>
        <taxon>Rhabditida</taxon>
        <taxon>Tylenchina</taxon>
        <taxon>Tylenchomorpha</taxon>
        <taxon>Sphaerularioidea</taxon>
        <taxon>Anguinidae</taxon>
        <taxon>Anguininae</taxon>
        <taxon>Ditylenchus</taxon>
    </lineage>
</organism>
<dbReference type="PANTHER" id="PTHR31552:SF8">
    <property type="entry name" value="SERPENTINE RECEPTOR CLASS GAMMA"/>
    <property type="match status" value="1"/>
</dbReference>
<keyword evidence="1" id="KW-0472">Membrane</keyword>
<gene>
    <name evidence="2" type="ORF">DdX_15443</name>
</gene>
<keyword evidence="1" id="KW-1133">Transmembrane helix</keyword>
<feature type="transmembrane region" description="Helical" evidence="1">
    <location>
        <begin position="20"/>
        <end position="46"/>
    </location>
</feature>
<dbReference type="Pfam" id="PF10323">
    <property type="entry name" value="7TM_GPCR_Srv"/>
    <property type="match status" value="1"/>
</dbReference>
<evidence type="ECO:0000313" key="3">
    <source>
        <dbReference type="Proteomes" id="UP001201812"/>
    </source>
</evidence>
<dbReference type="Proteomes" id="UP001201812">
    <property type="component" value="Unassembled WGS sequence"/>
</dbReference>
<evidence type="ECO:0000313" key="2">
    <source>
        <dbReference type="EMBL" id="KAI1702544.1"/>
    </source>
</evidence>
<feature type="transmembrane region" description="Helical" evidence="1">
    <location>
        <begin position="100"/>
        <end position="124"/>
    </location>
</feature>
<feature type="transmembrane region" description="Helical" evidence="1">
    <location>
        <begin position="193"/>
        <end position="224"/>
    </location>
</feature>
<keyword evidence="3" id="KW-1185">Reference proteome</keyword>
<dbReference type="EMBL" id="JAKKPZ010000097">
    <property type="protein sequence ID" value="KAI1702544.1"/>
    <property type="molecule type" value="Genomic_DNA"/>
</dbReference>
<sequence length="366" mass="42952">MSQYLNDWFIFVNVIAANPWPPFIFALVIGVPSMLLYFVEFGIVLFTRLLSYKQFNSAFFTLFLFRATVNLINYFVTYMYNRFGRVGILMNSYLKFSPLALAFWLFLNFYCYHCENLITCFILVNRLTSILFPNRQKLIWKYLLPISILLTLSLPIPFLIHAFLYHHLAYVWIDPRNNLSFTLSYKREPGIEYISDSYLCAASAVLFLIICGFLNISAIIAYKLKKRKYENVKRGARVSKSVYAIEEEKIQIRLHIYAFLTFLGQLLMCIFLIIIYQCSMIYDIKDPRSTIYLATFNQFSWISDISSIVIPAWLILWASTLLREIVMDLVYRTIGRPFNYVWRRVVGIEAISVSPGITTSFFQRVT</sequence>
<evidence type="ECO:0000256" key="1">
    <source>
        <dbReference type="SAM" id="Phobius"/>
    </source>
</evidence>
<accession>A0AAD4MVD0</accession>
<comment type="caution">
    <text evidence="2">The sequence shown here is derived from an EMBL/GenBank/DDBJ whole genome shotgun (WGS) entry which is preliminary data.</text>
</comment>
<reference evidence="2" key="1">
    <citation type="submission" date="2022-01" db="EMBL/GenBank/DDBJ databases">
        <title>Genome Sequence Resource for Two Populations of Ditylenchus destructor, the Migratory Endoparasitic Phytonematode.</title>
        <authorList>
            <person name="Zhang H."/>
            <person name="Lin R."/>
            <person name="Xie B."/>
        </authorList>
    </citation>
    <scope>NUCLEOTIDE SEQUENCE</scope>
    <source>
        <strain evidence="2">BazhouSP</strain>
    </source>
</reference>
<feature type="transmembrane region" description="Helical" evidence="1">
    <location>
        <begin position="58"/>
        <end position="80"/>
    </location>
</feature>
<proteinExistence type="predicted"/>
<feature type="transmembrane region" description="Helical" evidence="1">
    <location>
        <begin position="302"/>
        <end position="322"/>
    </location>
</feature>
<protein>
    <submittedName>
        <fullName evidence="2">Serpentine type 7TM GPCR chemoreceptor srv domain-containing protein</fullName>
    </submittedName>
</protein>
<feature type="transmembrane region" description="Helical" evidence="1">
    <location>
        <begin position="256"/>
        <end position="282"/>
    </location>
</feature>